<dbReference type="EMBL" id="KY407658">
    <property type="protein sequence ID" value="ARK14618.1"/>
    <property type="molecule type" value="Genomic_DNA"/>
</dbReference>
<dbReference type="GeneID" id="32890138"/>
<feature type="transmembrane region" description="Helical" evidence="2">
    <location>
        <begin position="158"/>
        <end position="176"/>
    </location>
</feature>
<keyword evidence="3" id="KW-0150">Chloroplast</keyword>
<feature type="region of interest" description="Disordered" evidence="1">
    <location>
        <begin position="425"/>
        <end position="478"/>
    </location>
</feature>
<evidence type="ECO:0000313" key="3">
    <source>
        <dbReference type="EMBL" id="ARK14618.1"/>
    </source>
</evidence>
<geneLocation type="chloroplast" evidence="3"/>
<name>A0A1W6EGU8_9CHLO</name>
<protein>
    <submittedName>
        <fullName evidence="3">Hypothetical chloroplast RF1</fullName>
    </submittedName>
</protein>
<feature type="transmembrane region" description="Helical" evidence="2">
    <location>
        <begin position="197"/>
        <end position="215"/>
    </location>
</feature>
<feature type="transmembrane region" description="Helical" evidence="2">
    <location>
        <begin position="21"/>
        <end position="42"/>
    </location>
</feature>
<organism evidence="3">
    <name type="scientific">Pseudocharacium americanum</name>
    <dbReference type="NCBI Taxonomy" id="231080"/>
    <lineage>
        <taxon>Eukaryota</taxon>
        <taxon>Viridiplantae</taxon>
        <taxon>Chlorophyta</taxon>
        <taxon>core chlorophytes</taxon>
        <taxon>Ulvophyceae</taxon>
        <taxon>Ignatiales</taxon>
        <taxon>Ignatiaceae</taxon>
        <taxon>Pseudocharacium</taxon>
    </lineage>
</organism>
<keyword evidence="2" id="KW-1133">Transmembrane helix</keyword>
<feature type="compositionally biased region" description="Basic and acidic residues" evidence="1">
    <location>
        <begin position="452"/>
        <end position="466"/>
    </location>
</feature>
<sequence>MNQFYESVSTGFTIQTCVYETLLYILNSLKFVFFYILSFQWLRDFSYLPILIPKINHAILSENYAFDFLLENYDASLFSFLQTAFYTNNKFFIGLLNSFFLCLPISTTQIIYLRRLLIQGYPAGIMAGLGIILGQCAFIASVIFGARFLIVPWLSLEPLQYILGLVLILSTVYDIVHNKKETRQIRVSEKRLLLKYFLINFCLTWTEQTSFMQFFGNLTFGPNPTIFEVSTALNTWSYYWTHFNYLFGILLGSFIFISFFGFLFIQLMKLIYQKFFLFFEDKFQHRVNYCLIALMLAFSMSSIPYYGLDYLVSGPLGFVYQDKALQKINLRTDLPDIGAHFTRLSSTPPPPLRIDLSIFNQESYPKKNRGIDNLPNFITDEDLNFDGEFFINSEDFLPEKTSSKDMTERITNNLNLDKKKSLAKTQLSPIDQSSISSSESNNQLGDLGDLASLDRSDSVGREKQVSDDLSSNQFEQRRRQLKTDSELKDSWVEKHLNERFFKNYDYSNSIYSDSSNDLTSQSSKKSLIKQPLDSPVDTNFFLKFETISFQNSFNQQIYDFNVRKFLKDKFYSNPVYKTLLNLDIDLFLSRQPVFQFLSPEEEKTLFNYRLILTKYYDSLREYQKISYNEEFQDLFNGSKSYINRVYNQQFKGTLNILRRLFYVSLDELSSDNLLNDKAKNLQTPASIKNSIILKYDQPLFKEFNYENNLYIHEELLNNNRKMTLTNRPLKLMSEAHSETSERSELKTNSTNQNQLNEAHSNLVSKELTKGQQSKYIQETNPYPFYVGWDEQKRKLLVTNRYFPKQIAGMQINRENLNIPQINKNLGDEASMNKSVDEKTIASNKILFSAWPVEINTQLAQAGQSEKRVLNNELMNPFKKWYLKNILQDEPKLPYISLNQATKLQKSPNFMNLNQILKNNYVLKDPSDEFTLNKLPTNTLKDVDSDEILVDILPPKTGGFIWLNKKI</sequence>
<keyword evidence="3" id="KW-0934">Plastid</keyword>
<accession>A0A1W6EGU8</accession>
<gene>
    <name evidence="3" type="primary">ycf1</name>
</gene>
<evidence type="ECO:0000256" key="2">
    <source>
        <dbReference type="SAM" id="Phobius"/>
    </source>
</evidence>
<feature type="transmembrane region" description="Helical" evidence="2">
    <location>
        <begin position="125"/>
        <end position="146"/>
    </location>
</feature>
<feature type="region of interest" description="Disordered" evidence="1">
    <location>
        <begin position="733"/>
        <end position="754"/>
    </location>
</feature>
<feature type="transmembrane region" description="Helical" evidence="2">
    <location>
        <begin position="286"/>
        <end position="306"/>
    </location>
</feature>
<keyword evidence="2" id="KW-0812">Transmembrane</keyword>
<reference evidence="3" key="1">
    <citation type="journal article" date="2017" name="Sci. Rep.">
        <title>Divergent copies of the large inverted repeat in the chloroplast genomes of ulvophycean green algae.</title>
        <authorList>
            <person name="Turmel M."/>
            <person name="Otis C."/>
            <person name="Lemieux C."/>
        </authorList>
    </citation>
    <scope>NUCLEOTIDE SEQUENCE</scope>
</reference>
<dbReference type="RefSeq" id="YP_009367581.1">
    <property type="nucleotide sequence ID" value="NC_034711.1"/>
</dbReference>
<dbReference type="AlphaFoldDB" id="A0A1W6EGU8"/>
<proteinExistence type="predicted"/>
<feature type="compositionally biased region" description="Basic and acidic residues" evidence="1">
    <location>
        <begin position="733"/>
        <end position="745"/>
    </location>
</feature>
<feature type="transmembrane region" description="Helical" evidence="2">
    <location>
        <begin position="243"/>
        <end position="265"/>
    </location>
</feature>
<keyword evidence="2" id="KW-0472">Membrane</keyword>
<evidence type="ECO:0000256" key="1">
    <source>
        <dbReference type="SAM" id="MobiDB-lite"/>
    </source>
</evidence>
<feature type="transmembrane region" description="Helical" evidence="2">
    <location>
        <begin position="91"/>
        <end position="113"/>
    </location>
</feature>